<evidence type="ECO:0000313" key="1">
    <source>
        <dbReference type="EMBL" id="CAI9563291.1"/>
    </source>
</evidence>
<evidence type="ECO:0000313" key="2">
    <source>
        <dbReference type="Proteomes" id="UP001162483"/>
    </source>
</evidence>
<protein>
    <submittedName>
        <fullName evidence="1">Uncharacterized protein</fullName>
    </submittedName>
</protein>
<sequence length="56" mass="5919">MISALMIDAQQCHPPVPTISATSQCPAVVPVSAQRLCLTDASQCRLSVPPIRDTSL</sequence>
<dbReference type="EMBL" id="CATNWA010012362">
    <property type="protein sequence ID" value="CAI9563291.1"/>
    <property type="molecule type" value="Genomic_DNA"/>
</dbReference>
<accession>A0ABN9CSZ8</accession>
<dbReference type="Proteomes" id="UP001162483">
    <property type="component" value="Unassembled WGS sequence"/>
</dbReference>
<organism evidence="1 2">
    <name type="scientific">Staurois parvus</name>
    <dbReference type="NCBI Taxonomy" id="386267"/>
    <lineage>
        <taxon>Eukaryota</taxon>
        <taxon>Metazoa</taxon>
        <taxon>Chordata</taxon>
        <taxon>Craniata</taxon>
        <taxon>Vertebrata</taxon>
        <taxon>Euteleostomi</taxon>
        <taxon>Amphibia</taxon>
        <taxon>Batrachia</taxon>
        <taxon>Anura</taxon>
        <taxon>Neobatrachia</taxon>
        <taxon>Ranoidea</taxon>
        <taxon>Ranidae</taxon>
        <taxon>Staurois</taxon>
    </lineage>
</organism>
<proteinExistence type="predicted"/>
<feature type="non-terminal residue" evidence="1">
    <location>
        <position position="56"/>
    </location>
</feature>
<reference evidence="1" key="1">
    <citation type="submission" date="2023-05" db="EMBL/GenBank/DDBJ databases">
        <authorList>
            <person name="Stuckert A."/>
        </authorList>
    </citation>
    <scope>NUCLEOTIDE SEQUENCE</scope>
</reference>
<comment type="caution">
    <text evidence="1">The sequence shown here is derived from an EMBL/GenBank/DDBJ whole genome shotgun (WGS) entry which is preliminary data.</text>
</comment>
<keyword evidence="2" id="KW-1185">Reference proteome</keyword>
<gene>
    <name evidence="1" type="ORF">SPARVUS_LOCUS5720676</name>
</gene>
<name>A0ABN9CSZ8_9NEOB</name>